<dbReference type="FunFam" id="2.130.10.10:FF:001248">
    <property type="entry name" value="WD repeat domain 78"/>
    <property type="match status" value="1"/>
</dbReference>
<evidence type="ECO:0000256" key="4">
    <source>
        <dbReference type="ARBA" id="ARBA00022737"/>
    </source>
</evidence>
<keyword evidence="2" id="KW-0963">Cytoplasm</keyword>
<dbReference type="Gene3D" id="2.130.10.10">
    <property type="entry name" value="YVTN repeat-like/Quinoprotein amine dehydrogenase"/>
    <property type="match status" value="1"/>
</dbReference>
<sequence>MAAQDGARRRHVLRPSSRETSRSVPVSGPSTRRRTSVMGSTSWRRFSLCGGGSRLLFPEKSSAPSPKPPVRVLDEEDNDVTPQPLYQADPEPVQVKTSRMFVDEMSAGISSEPSAVTGSFNMPFSSVLGSSRISSQSTLESLNKEIEETFYKRDVPVTFPDASRKRGAVSEKVTEEMLQEFTDIYITETDDISLLDMPSTSVSVDADQATAVVERNGQYVELCKNRMGNDKYVDRCMQTFNGAAKTKEIQSSSVILVNKGMTVTSWDIYDTFCGAEQDETGRIPEPEKADYCEDASRSAERSVSVCSTASSASTTSSMKELEGPVSLFTAESSLQLIMQSEKFQHCLLVIERSILGNMFQPKLAAYRQLPVLEDPDSPAKPVATEQRTEDAESRESPALERLWAFTCELSRGRSVTSMAWNKKNPDLLAVGYGEFDCGNQKPGLVCCWSIKNLKWPERVFHCDSAVTALDFSANNPRQLAVGMHDGNIAIYNVSQDKSHSINSRECPHKHLGPVWQLRWTPQEMGLTGERVESLFSVSEDGRISKWFFISNGLDCIDLMKLNTKKKRGKSNTAKKTESVLPALTPGLCFDFHPINSNLYLVGTGEGFIHKSSCSNSQQFLETYRKHFGPVNCIAWCPLSPDVFMSCSSDWTMQLWKQDQLDPILSFASTQMAVCDMKWSPKWATVFGAVYEEQLEIWDLNSNIMDPVIVQPAAPGVKMTTLLFATQTDAVLVGDSDGQLTVYQLKNLRVGESSQVDILEGLISSAASTS</sequence>
<gene>
    <name evidence="13" type="ORF">Q5P01_010640</name>
</gene>
<evidence type="ECO:0000256" key="2">
    <source>
        <dbReference type="ARBA" id="ARBA00022490"/>
    </source>
</evidence>
<comment type="subcellular location">
    <subcellularLocation>
        <location evidence="1">Cytoplasm</location>
        <location evidence="1">Cytoskeleton</location>
        <location evidence="1">Flagellum axoneme</location>
    </subcellularLocation>
    <subcellularLocation>
        <location evidence="9">Dynein axonemal particle</location>
    </subcellularLocation>
</comment>
<dbReference type="AlphaFoldDB" id="A0AA88MRR4"/>
<reference evidence="13" key="1">
    <citation type="submission" date="2023-07" db="EMBL/GenBank/DDBJ databases">
        <title>Chromosome-level Genome Assembly of Striped Snakehead (Channa striata).</title>
        <authorList>
            <person name="Liu H."/>
        </authorList>
    </citation>
    <scope>NUCLEOTIDE SEQUENCE</scope>
    <source>
        <strain evidence="13">Gz</strain>
        <tissue evidence="13">Muscle</tissue>
    </source>
</reference>
<evidence type="ECO:0000256" key="7">
    <source>
        <dbReference type="ARBA" id="ARBA00023212"/>
    </source>
</evidence>
<keyword evidence="5" id="KW-0282">Flagellum</keyword>
<evidence type="ECO:0000256" key="11">
    <source>
        <dbReference type="ARBA" id="ARBA00041557"/>
    </source>
</evidence>
<keyword evidence="7" id="KW-0206">Cytoskeleton</keyword>
<evidence type="ECO:0000256" key="6">
    <source>
        <dbReference type="ARBA" id="ARBA00023069"/>
    </source>
</evidence>
<dbReference type="EMBL" id="JAUPFM010000008">
    <property type="protein sequence ID" value="KAK2843981.1"/>
    <property type="molecule type" value="Genomic_DNA"/>
</dbReference>
<dbReference type="PANTHER" id="PTHR12442:SF12">
    <property type="entry name" value="DYNEIN AXONEMAL INTERMEDIATE CHAIN 4"/>
    <property type="match status" value="1"/>
</dbReference>
<keyword evidence="8" id="KW-0966">Cell projection</keyword>
<evidence type="ECO:0000256" key="10">
    <source>
        <dbReference type="ARBA" id="ARBA00040002"/>
    </source>
</evidence>
<dbReference type="InterPro" id="IPR015943">
    <property type="entry name" value="WD40/YVTN_repeat-like_dom_sf"/>
</dbReference>
<accession>A0AA88MRR4</accession>
<feature type="region of interest" description="Disordered" evidence="12">
    <location>
        <begin position="374"/>
        <end position="394"/>
    </location>
</feature>
<evidence type="ECO:0000256" key="1">
    <source>
        <dbReference type="ARBA" id="ARBA00004611"/>
    </source>
</evidence>
<dbReference type="GO" id="GO:0005858">
    <property type="term" value="C:axonemal dynein complex"/>
    <property type="evidence" value="ECO:0007669"/>
    <property type="project" value="TreeGrafter"/>
</dbReference>
<evidence type="ECO:0000313" key="14">
    <source>
        <dbReference type="Proteomes" id="UP001187415"/>
    </source>
</evidence>
<keyword evidence="6" id="KW-0969">Cilium</keyword>
<dbReference type="SUPFAM" id="SSF50978">
    <property type="entry name" value="WD40 repeat-like"/>
    <property type="match status" value="1"/>
</dbReference>
<dbReference type="GO" id="GO:0045503">
    <property type="term" value="F:dynein light chain binding"/>
    <property type="evidence" value="ECO:0007669"/>
    <property type="project" value="TreeGrafter"/>
</dbReference>
<organism evidence="13 14">
    <name type="scientific">Channa striata</name>
    <name type="common">Snakehead murrel</name>
    <name type="synonym">Ophicephalus striatus</name>
    <dbReference type="NCBI Taxonomy" id="64152"/>
    <lineage>
        <taxon>Eukaryota</taxon>
        <taxon>Metazoa</taxon>
        <taxon>Chordata</taxon>
        <taxon>Craniata</taxon>
        <taxon>Vertebrata</taxon>
        <taxon>Euteleostomi</taxon>
        <taxon>Actinopterygii</taxon>
        <taxon>Neopterygii</taxon>
        <taxon>Teleostei</taxon>
        <taxon>Neoteleostei</taxon>
        <taxon>Acanthomorphata</taxon>
        <taxon>Anabantaria</taxon>
        <taxon>Anabantiformes</taxon>
        <taxon>Channoidei</taxon>
        <taxon>Channidae</taxon>
        <taxon>Channa</taxon>
    </lineage>
</organism>
<proteinExistence type="predicted"/>
<dbReference type="GO" id="GO:0045504">
    <property type="term" value="F:dynein heavy chain binding"/>
    <property type="evidence" value="ECO:0007669"/>
    <property type="project" value="TreeGrafter"/>
</dbReference>
<feature type="region of interest" description="Disordered" evidence="12">
    <location>
        <begin position="1"/>
        <end position="87"/>
    </location>
</feature>
<protein>
    <recommendedName>
        <fullName evidence="10">Dynein axonemal intermediate chain 4</fullName>
    </recommendedName>
    <alternativeName>
        <fullName evidence="11">WD repeat-containing protein 78</fullName>
    </alternativeName>
</protein>
<keyword evidence="3" id="KW-0853">WD repeat</keyword>
<evidence type="ECO:0000256" key="5">
    <source>
        <dbReference type="ARBA" id="ARBA00022846"/>
    </source>
</evidence>
<keyword evidence="4" id="KW-0677">Repeat</keyword>
<dbReference type="InterPro" id="IPR036322">
    <property type="entry name" value="WD40_repeat_dom_sf"/>
</dbReference>
<evidence type="ECO:0000313" key="13">
    <source>
        <dbReference type="EMBL" id="KAK2843981.1"/>
    </source>
</evidence>
<dbReference type="GO" id="GO:0003341">
    <property type="term" value="P:cilium movement"/>
    <property type="evidence" value="ECO:0007669"/>
    <property type="project" value="TreeGrafter"/>
</dbReference>
<comment type="caution">
    <text evidence="13">The sequence shown here is derived from an EMBL/GenBank/DDBJ whole genome shotgun (WGS) entry which is preliminary data.</text>
</comment>
<dbReference type="InterPro" id="IPR050687">
    <property type="entry name" value="Dynein_IC"/>
</dbReference>
<dbReference type="InterPro" id="IPR001680">
    <property type="entry name" value="WD40_rpt"/>
</dbReference>
<dbReference type="SMART" id="SM00320">
    <property type="entry name" value="WD40"/>
    <property type="match status" value="5"/>
</dbReference>
<evidence type="ECO:0000256" key="8">
    <source>
        <dbReference type="ARBA" id="ARBA00023273"/>
    </source>
</evidence>
<evidence type="ECO:0000256" key="3">
    <source>
        <dbReference type="ARBA" id="ARBA00022574"/>
    </source>
</evidence>
<dbReference type="Proteomes" id="UP001187415">
    <property type="component" value="Unassembled WGS sequence"/>
</dbReference>
<dbReference type="Pfam" id="PF00400">
    <property type="entry name" value="WD40"/>
    <property type="match status" value="2"/>
</dbReference>
<keyword evidence="14" id="KW-1185">Reference proteome</keyword>
<evidence type="ECO:0000256" key="12">
    <source>
        <dbReference type="SAM" id="MobiDB-lite"/>
    </source>
</evidence>
<dbReference type="GO" id="GO:0120293">
    <property type="term" value="C:dynein axonemal particle"/>
    <property type="evidence" value="ECO:0007669"/>
    <property type="project" value="UniProtKB-SubCell"/>
</dbReference>
<name>A0AA88MRR4_CHASR</name>
<dbReference type="PANTHER" id="PTHR12442">
    <property type="entry name" value="DYNEIN INTERMEDIATE CHAIN"/>
    <property type="match status" value="1"/>
</dbReference>
<evidence type="ECO:0000256" key="9">
    <source>
        <dbReference type="ARBA" id="ARBA00024190"/>
    </source>
</evidence>